<sequence length="103" mass="11503">MQSMLNLRGSYGLPLSVSGITHPLNLSKEIADHDRRREAVKKQRREATDQFLRTDHEMGIHDGNYLIMREVSEGDAEVVDEEDPARVLQDLANICLACAAKAA</sequence>
<protein>
    <submittedName>
        <fullName evidence="1">Fos-related antigen 2 like</fullName>
    </submittedName>
</protein>
<name>A0ACC1YS53_MELAZ</name>
<organism evidence="1 2">
    <name type="scientific">Melia azedarach</name>
    <name type="common">Chinaberry tree</name>
    <dbReference type="NCBI Taxonomy" id="155640"/>
    <lineage>
        <taxon>Eukaryota</taxon>
        <taxon>Viridiplantae</taxon>
        <taxon>Streptophyta</taxon>
        <taxon>Embryophyta</taxon>
        <taxon>Tracheophyta</taxon>
        <taxon>Spermatophyta</taxon>
        <taxon>Magnoliopsida</taxon>
        <taxon>eudicotyledons</taxon>
        <taxon>Gunneridae</taxon>
        <taxon>Pentapetalae</taxon>
        <taxon>rosids</taxon>
        <taxon>malvids</taxon>
        <taxon>Sapindales</taxon>
        <taxon>Meliaceae</taxon>
        <taxon>Melia</taxon>
    </lineage>
</organism>
<proteinExistence type="predicted"/>
<dbReference type="EMBL" id="CM051395">
    <property type="protein sequence ID" value="KAJ4725989.1"/>
    <property type="molecule type" value="Genomic_DNA"/>
</dbReference>
<gene>
    <name evidence="1" type="ORF">OWV82_004772</name>
</gene>
<reference evidence="1 2" key="1">
    <citation type="journal article" date="2023" name="Science">
        <title>Complex scaffold remodeling in plant triterpene biosynthesis.</title>
        <authorList>
            <person name="De La Pena R."/>
            <person name="Hodgson H."/>
            <person name="Liu J.C."/>
            <person name="Stephenson M.J."/>
            <person name="Martin A.C."/>
            <person name="Owen C."/>
            <person name="Harkess A."/>
            <person name="Leebens-Mack J."/>
            <person name="Jimenez L.E."/>
            <person name="Osbourn A."/>
            <person name="Sattely E.S."/>
        </authorList>
    </citation>
    <scope>NUCLEOTIDE SEQUENCE [LARGE SCALE GENOMIC DNA]</scope>
    <source>
        <strain evidence="2">cv. JPN11</strain>
        <tissue evidence="1">Leaf</tissue>
    </source>
</reference>
<comment type="caution">
    <text evidence="1">The sequence shown here is derived from an EMBL/GenBank/DDBJ whole genome shotgun (WGS) entry which is preliminary data.</text>
</comment>
<dbReference type="Proteomes" id="UP001164539">
    <property type="component" value="Chromosome 2"/>
</dbReference>
<evidence type="ECO:0000313" key="1">
    <source>
        <dbReference type="EMBL" id="KAJ4725989.1"/>
    </source>
</evidence>
<keyword evidence="2" id="KW-1185">Reference proteome</keyword>
<accession>A0ACC1YS53</accession>
<evidence type="ECO:0000313" key="2">
    <source>
        <dbReference type="Proteomes" id="UP001164539"/>
    </source>
</evidence>